<dbReference type="RefSeq" id="WP_037544907.1">
    <property type="nucleotide sequence ID" value="NZ_JNUP01000003.1"/>
</dbReference>
<evidence type="ECO:0000256" key="3">
    <source>
        <dbReference type="ARBA" id="ARBA00004659"/>
    </source>
</evidence>
<dbReference type="EMBL" id="JNUP01000003">
    <property type="protein sequence ID" value="KGE73869.1"/>
    <property type="molecule type" value="Genomic_DNA"/>
</dbReference>
<comment type="subunit">
    <text evidence="5 11">Homodimer.</text>
</comment>
<dbReference type="Pfam" id="PF00156">
    <property type="entry name" value="Pribosyltran"/>
    <property type="match status" value="1"/>
</dbReference>
<dbReference type="SUPFAM" id="SSF53271">
    <property type="entry name" value="PRTase-like"/>
    <property type="match status" value="1"/>
</dbReference>
<dbReference type="GO" id="GO:0044209">
    <property type="term" value="P:AMP salvage"/>
    <property type="evidence" value="ECO:0007669"/>
    <property type="project" value="UniProtKB-UniRule"/>
</dbReference>
<evidence type="ECO:0000313" key="13">
    <source>
        <dbReference type="EMBL" id="KGE73869.1"/>
    </source>
</evidence>
<keyword evidence="8 11" id="KW-0328">Glycosyltransferase</keyword>
<dbReference type="AlphaFoldDB" id="A0A098R1N8"/>
<dbReference type="GO" id="GO:0006168">
    <property type="term" value="P:adenine salvage"/>
    <property type="evidence" value="ECO:0007669"/>
    <property type="project" value="InterPro"/>
</dbReference>
<evidence type="ECO:0000256" key="2">
    <source>
        <dbReference type="ARBA" id="ARBA00004496"/>
    </source>
</evidence>
<dbReference type="EC" id="2.4.2.7" evidence="6 11"/>
<dbReference type="GO" id="GO:0006166">
    <property type="term" value="P:purine ribonucleoside salvage"/>
    <property type="evidence" value="ECO:0007669"/>
    <property type="project" value="UniProtKB-KW"/>
</dbReference>
<dbReference type="eggNOG" id="COG0503">
    <property type="taxonomic scope" value="Bacteria"/>
</dbReference>
<evidence type="ECO:0000256" key="5">
    <source>
        <dbReference type="ARBA" id="ARBA00011738"/>
    </source>
</evidence>
<evidence type="ECO:0000256" key="11">
    <source>
        <dbReference type="HAMAP-Rule" id="MF_00004"/>
    </source>
</evidence>
<keyword evidence="7 11" id="KW-0963">Cytoplasm</keyword>
<keyword evidence="10 11" id="KW-0660">Purine salvage</keyword>
<reference evidence="13 14" key="1">
    <citation type="submission" date="2014-05" db="EMBL/GenBank/DDBJ databases">
        <title>De novo Genome Sequence of Spirocheata sp.</title>
        <authorList>
            <person name="Shivani Y."/>
            <person name="Subhash Y."/>
            <person name="Tushar L."/>
            <person name="Sasikala C."/>
            <person name="Ramana C.V."/>
        </authorList>
    </citation>
    <scope>NUCLEOTIDE SEQUENCE [LARGE SCALE GENOMIC DNA]</scope>
    <source>
        <strain evidence="13 14">JC230</strain>
    </source>
</reference>
<dbReference type="GO" id="GO:0005829">
    <property type="term" value="C:cytosol"/>
    <property type="evidence" value="ECO:0007669"/>
    <property type="project" value="TreeGrafter"/>
</dbReference>
<dbReference type="Proteomes" id="UP000029692">
    <property type="component" value="Unassembled WGS sequence"/>
</dbReference>
<gene>
    <name evidence="11" type="primary">apt</name>
    <name evidence="13" type="ORF">DC28_01285</name>
</gene>
<dbReference type="Gene3D" id="3.40.50.2020">
    <property type="match status" value="1"/>
</dbReference>
<organism evidence="13 14">
    <name type="scientific">Spirochaeta lutea</name>
    <dbReference type="NCBI Taxonomy" id="1480694"/>
    <lineage>
        <taxon>Bacteria</taxon>
        <taxon>Pseudomonadati</taxon>
        <taxon>Spirochaetota</taxon>
        <taxon>Spirochaetia</taxon>
        <taxon>Spirochaetales</taxon>
        <taxon>Spirochaetaceae</taxon>
        <taxon>Spirochaeta</taxon>
    </lineage>
</organism>
<evidence type="ECO:0000259" key="12">
    <source>
        <dbReference type="Pfam" id="PF00156"/>
    </source>
</evidence>
<evidence type="ECO:0000256" key="9">
    <source>
        <dbReference type="ARBA" id="ARBA00022679"/>
    </source>
</evidence>
<comment type="function">
    <text evidence="11">Catalyzes a salvage reaction resulting in the formation of AMP, that is energically less costly than de novo synthesis.</text>
</comment>
<evidence type="ECO:0000256" key="4">
    <source>
        <dbReference type="ARBA" id="ARBA00008391"/>
    </source>
</evidence>
<comment type="pathway">
    <text evidence="3 11">Purine metabolism; AMP biosynthesis via salvage pathway; AMP from adenine: step 1/1.</text>
</comment>
<dbReference type="OrthoDB" id="9803963at2"/>
<dbReference type="InterPro" id="IPR029057">
    <property type="entry name" value="PRTase-like"/>
</dbReference>
<evidence type="ECO:0000313" key="14">
    <source>
        <dbReference type="Proteomes" id="UP000029692"/>
    </source>
</evidence>
<dbReference type="STRING" id="1480694.DC28_01285"/>
<name>A0A098R1N8_9SPIO</name>
<dbReference type="NCBIfam" id="NF002636">
    <property type="entry name" value="PRK02304.1-5"/>
    <property type="match status" value="1"/>
</dbReference>
<feature type="domain" description="Phosphoribosyltransferase" evidence="12">
    <location>
        <begin position="33"/>
        <end position="147"/>
    </location>
</feature>
<dbReference type="UniPathway" id="UPA00588">
    <property type="reaction ID" value="UER00646"/>
</dbReference>
<accession>A0A098R1N8</accession>
<keyword evidence="14" id="KW-1185">Reference proteome</keyword>
<comment type="caution">
    <text evidence="13">The sequence shown here is derived from an EMBL/GenBank/DDBJ whole genome shotgun (WGS) entry which is preliminary data.</text>
</comment>
<evidence type="ECO:0000256" key="7">
    <source>
        <dbReference type="ARBA" id="ARBA00022490"/>
    </source>
</evidence>
<dbReference type="InterPro" id="IPR005764">
    <property type="entry name" value="Ade_phspho_trans"/>
</dbReference>
<dbReference type="GO" id="GO:0003999">
    <property type="term" value="F:adenine phosphoribosyltransferase activity"/>
    <property type="evidence" value="ECO:0007669"/>
    <property type="project" value="UniProtKB-UniRule"/>
</dbReference>
<evidence type="ECO:0000256" key="10">
    <source>
        <dbReference type="ARBA" id="ARBA00022726"/>
    </source>
</evidence>
<comment type="similarity">
    <text evidence="4 11">Belongs to the purine/pyrimidine phosphoribosyltransferase family.</text>
</comment>
<dbReference type="InterPro" id="IPR050120">
    <property type="entry name" value="Adenine_PRTase"/>
</dbReference>
<dbReference type="NCBIfam" id="NF002634">
    <property type="entry name" value="PRK02304.1-3"/>
    <property type="match status" value="1"/>
</dbReference>
<dbReference type="InterPro" id="IPR000836">
    <property type="entry name" value="PRTase_dom"/>
</dbReference>
<protein>
    <recommendedName>
        <fullName evidence="6 11">Adenine phosphoribosyltransferase</fullName>
        <shortName evidence="11">APRT</shortName>
        <ecNumber evidence="6 11">2.4.2.7</ecNumber>
    </recommendedName>
</protein>
<comment type="catalytic activity">
    <reaction evidence="1 11">
        <text>AMP + diphosphate = 5-phospho-alpha-D-ribose 1-diphosphate + adenine</text>
        <dbReference type="Rhea" id="RHEA:16609"/>
        <dbReference type="ChEBI" id="CHEBI:16708"/>
        <dbReference type="ChEBI" id="CHEBI:33019"/>
        <dbReference type="ChEBI" id="CHEBI:58017"/>
        <dbReference type="ChEBI" id="CHEBI:456215"/>
        <dbReference type="EC" id="2.4.2.7"/>
    </reaction>
</comment>
<comment type="subcellular location">
    <subcellularLocation>
        <location evidence="2 11">Cytoplasm</location>
    </subcellularLocation>
</comment>
<evidence type="ECO:0000256" key="1">
    <source>
        <dbReference type="ARBA" id="ARBA00000868"/>
    </source>
</evidence>
<dbReference type="CDD" id="cd06223">
    <property type="entry name" value="PRTases_typeI"/>
    <property type="match status" value="1"/>
</dbReference>
<evidence type="ECO:0000256" key="8">
    <source>
        <dbReference type="ARBA" id="ARBA00022676"/>
    </source>
</evidence>
<dbReference type="FunFam" id="3.40.50.2020:FF:000021">
    <property type="entry name" value="Adenine phosphoribosyltransferase"/>
    <property type="match status" value="1"/>
</dbReference>
<sequence>MTVQELDKAIRRVPDFPKPGICFYDITSILMNPEAFRYCVDQLAAITKDLNAQVIGAIEARGFLFATPVAQALGLPVLLLRKKGKLPGKTLSKRYALEYGEDEIFVHQEDVTPGSRVVLLDDLIATGGTLKAGGAMLQEAGAMVVGALGVIGLPFLGYEKFLDPVPVRTIITYESE</sequence>
<evidence type="ECO:0000256" key="6">
    <source>
        <dbReference type="ARBA" id="ARBA00011893"/>
    </source>
</evidence>
<keyword evidence="9 11" id="KW-0808">Transferase</keyword>
<dbReference type="PANTHER" id="PTHR11776">
    <property type="entry name" value="ADENINE PHOSPHORIBOSYLTRANSFERASE"/>
    <property type="match status" value="1"/>
</dbReference>
<proteinExistence type="inferred from homology"/>
<dbReference type="PANTHER" id="PTHR11776:SF7">
    <property type="entry name" value="PHOSPHORIBOSYLTRANSFERASE DOMAIN-CONTAINING PROTEIN"/>
    <property type="match status" value="1"/>
</dbReference>
<dbReference type="HAMAP" id="MF_00004">
    <property type="entry name" value="Aden_phosphoribosyltr"/>
    <property type="match status" value="1"/>
</dbReference>